<evidence type="ECO:0000313" key="1">
    <source>
        <dbReference type="EMBL" id="KAJ1935605.1"/>
    </source>
</evidence>
<comment type="caution">
    <text evidence="1">The sequence shown here is derived from an EMBL/GenBank/DDBJ whole genome shotgun (WGS) entry which is preliminary data.</text>
</comment>
<sequence length="163" mass="17686">SRSNMNIEVPTFSVSPTEEAVELGEKMHILLPELEQLEVMDMQQSERPPMELYTFVLASLGASYDDATSAGGLAIHAMLAFVLQLVLRNSARRVGEIRPPITSDGRRQIEADIEYISSVARSFTAECGGEFDELQSQLAGNPPSSDSAVTDLAAKFSGLLKIP</sequence>
<accession>A0ACC1J2Y9</accession>
<organism evidence="1 2">
    <name type="scientific">Linderina macrospora</name>
    <dbReference type="NCBI Taxonomy" id="4868"/>
    <lineage>
        <taxon>Eukaryota</taxon>
        <taxon>Fungi</taxon>
        <taxon>Fungi incertae sedis</taxon>
        <taxon>Zoopagomycota</taxon>
        <taxon>Kickxellomycotina</taxon>
        <taxon>Kickxellomycetes</taxon>
        <taxon>Kickxellales</taxon>
        <taxon>Kickxellaceae</taxon>
        <taxon>Linderina</taxon>
    </lineage>
</organism>
<dbReference type="EMBL" id="JANBPW010004186">
    <property type="protein sequence ID" value="KAJ1935605.1"/>
    <property type="molecule type" value="Genomic_DNA"/>
</dbReference>
<protein>
    <submittedName>
        <fullName evidence="1">Uncharacterized protein</fullName>
    </submittedName>
</protein>
<proteinExistence type="predicted"/>
<dbReference type="Proteomes" id="UP001150603">
    <property type="component" value="Unassembled WGS sequence"/>
</dbReference>
<gene>
    <name evidence="1" type="ORF">FBU59_005332</name>
</gene>
<keyword evidence="2" id="KW-1185">Reference proteome</keyword>
<feature type="non-terminal residue" evidence="1">
    <location>
        <position position="1"/>
    </location>
</feature>
<evidence type="ECO:0000313" key="2">
    <source>
        <dbReference type="Proteomes" id="UP001150603"/>
    </source>
</evidence>
<name>A0ACC1J2Y9_9FUNG</name>
<reference evidence="1" key="1">
    <citation type="submission" date="2022-07" db="EMBL/GenBank/DDBJ databases">
        <title>Phylogenomic reconstructions and comparative analyses of Kickxellomycotina fungi.</title>
        <authorList>
            <person name="Reynolds N.K."/>
            <person name="Stajich J.E."/>
            <person name="Barry K."/>
            <person name="Grigoriev I.V."/>
            <person name="Crous P."/>
            <person name="Smith M.E."/>
        </authorList>
    </citation>
    <scope>NUCLEOTIDE SEQUENCE</scope>
    <source>
        <strain evidence="1">NRRL 5244</strain>
    </source>
</reference>